<dbReference type="InterPro" id="IPR001647">
    <property type="entry name" value="HTH_TetR"/>
</dbReference>
<organism evidence="6 7">
    <name type="scientific">Mycolicibacterium aichiense</name>
    <dbReference type="NCBI Taxonomy" id="1799"/>
    <lineage>
        <taxon>Bacteria</taxon>
        <taxon>Bacillati</taxon>
        <taxon>Actinomycetota</taxon>
        <taxon>Actinomycetes</taxon>
        <taxon>Mycobacteriales</taxon>
        <taxon>Mycobacteriaceae</taxon>
        <taxon>Mycolicibacterium</taxon>
    </lineage>
</organism>
<dbReference type="EMBL" id="AP022561">
    <property type="protein sequence ID" value="BBX10263.1"/>
    <property type="molecule type" value="Genomic_DNA"/>
</dbReference>
<reference evidence="6 7" key="1">
    <citation type="journal article" date="2019" name="Emerg. Microbes Infect.">
        <title>Comprehensive subspecies identification of 175 nontuberculous mycobacteria species based on 7547 genomic profiles.</title>
        <authorList>
            <person name="Matsumoto Y."/>
            <person name="Kinjo T."/>
            <person name="Motooka D."/>
            <person name="Nabeya D."/>
            <person name="Jung N."/>
            <person name="Uechi K."/>
            <person name="Horii T."/>
            <person name="Iida T."/>
            <person name="Fujita J."/>
            <person name="Nakamura S."/>
        </authorList>
    </citation>
    <scope>NUCLEOTIDE SEQUENCE [LARGE SCALE GENOMIC DNA]</scope>
    <source>
        <strain evidence="6 7">JCM 6376</strain>
    </source>
</reference>
<evidence type="ECO:0000256" key="2">
    <source>
        <dbReference type="ARBA" id="ARBA00023125"/>
    </source>
</evidence>
<dbReference type="InterPro" id="IPR009057">
    <property type="entry name" value="Homeodomain-like_sf"/>
</dbReference>
<keyword evidence="7" id="KW-1185">Reference proteome</keyword>
<dbReference type="PANTHER" id="PTHR30055:SF234">
    <property type="entry name" value="HTH-TYPE TRANSCRIPTIONAL REGULATOR BETI"/>
    <property type="match status" value="1"/>
</dbReference>
<keyword evidence="2 4" id="KW-0238">DNA-binding</keyword>
<evidence type="ECO:0000313" key="6">
    <source>
        <dbReference type="EMBL" id="BBX10263.1"/>
    </source>
</evidence>
<dbReference type="SUPFAM" id="SSF46689">
    <property type="entry name" value="Homeodomain-like"/>
    <property type="match status" value="1"/>
</dbReference>
<protein>
    <submittedName>
        <fullName evidence="6">TetR-family transcriptional regulator</fullName>
    </submittedName>
</protein>
<evidence type="ECO:0000256" key="3">
    <source>
        <dbReference type="ARBA" id="ARBA00023163"/>
    </source>
</evidence>
<sequence length="210" mass="23009">MVAGAGMPDAPRTQLERTAAMRSRLLAATVECLVAYGYAGTTTHRIAAIAGVTRGAQGHHFKSKEQLVVTAVEHLAEQRIQAVVREHGRLRDSPDIAGSVLELLWETHQGAVFVATMELWAASWTDDVLAAHIARVEPRVNGTIVDAIAQFLPGRVPKKDLRNAIFTAMDALRGILVASLADRNQLRARHRWERAALYLRPELSRALLGD</sequence>
<dbReference type="Pfam" id="PF00440">
    <property type="entry name" value="TetR_N"/>
    <property type="match status" value="1"/>
</dbReference>
<dbReference type="GO" id="GO:0000976">
    <property type="term" value="F:transcription cis-regulatory region binding"/>
    <property type="evidence" value="ECO:0007669"/>
    <property type="project" value="TreeGrafter"/>
</dbReference>
<dbReference type="GO" id="GO:0003700">
    <property type="term" value="F:DNA-binding transcription factor activity"/>
    <property type="evidence" value="ECO:0007669"/>
    <property type="project" value="TreeGrafter"/>
</dbReference>
<accession>A0AAD1ME35</accession>
<evidence type="ECO:0000313" key="7">
    <source>
        <dbReference type="Proteomes" id="UP000467327"/>
    </source>
</evidence>
<dbReference type="PROSITE" id="PS50977">
    <property type="entry name" value="HTH_TETR_2"/>
    <property type="match status" value="1"/>
</dbReference>
<proteinExistence type="predicted"/>
<dbReference type="PANTHER" id="PTHR30055">
    <property type="entry name" value="HTH-TYPE TRANSCRIPTIONAL REGULATOR RUTR"/>
    <property type="match status" value="1"/>
</dbReference>
<evidence type="ECO:0000259" key="5">
    <source>
        <dbReference type="PROSITE" id="PS50977"/>
    </source>
</evidence>
<gene>
    <name evidence="6" type="ORF">MAIC_50660</name>
</gene>
<dbReference type="AlphaFoldDB" id="A0AAD1ME35"/>
<evidence type="ECO:0000256" key="1">
    <source>
        <dbReference type="ARBA" id="ARBA00023015"/>
    </source>
</evidence>
<dbReference type="InterPro" id="IPR050109">
    <property type="entry name" value="HTH-type_TetR-like_transc_reg"/>
</dbReference>
<keyword evidence="3" id="KW-0804">Transcription</keyword>
<dbReference type="Gene3D" id="1.10.357.10">
    <property type="entry name" value="Tetracycline Repressor, domain 2"/>
    <property type="match status" value="1"/>
</dbReference>
<dbReference type="PRINTS" id="PR00455">
    <property type="entry name" value="HTHTETR"/>
</dbReference>
<evidence type="ECO:0000256" key="4">
    <source>
        <dbReference type="PROSITE-ProRule" id="PRU00335"/>
    </source>
</evidence>
<name>A0AAD1ME35_9MYCO</name>
<feature type="domain" description="HTH tetR-type" evidence="5">
    <location>
        <begin position="19"/>
        <end position="79"/>
    </location>
</feature>
<feature type="DNA-binding region" description="H-T-H motif" evidence="4">
    <location>
        <begin position="42"/>
        <end position="61"/>
    </location>
</feature>
<dbReference type="Proteomes" id="UP000467327">
    <property type="component" value="Chromosome"/>
</dbReference>
<dbReference type="KEGG" id="maic:MAIC_50660"/>
<keyword evidence="1" id="KW-0805">Transcription regulation</keyword>